<organism evidence="2 3">
    <name type="scientific">Euplotes crassus</name>
    <dbReference type="NCBI Taxonomy" id="5936"/>
    <lineage>
        <taxon>Eukaryota</taxon>
        <taxon>Sar</taxon>
        <taxon>Alveolata</taxon>
        <taxon>Ciliophora</taxon>
        <taxon>Intramacronucleata</taxon>
        <taxon>Spirotrichea</taxon>
        <taxon>Hypotrichia</taxon>
        <taxon>Euplotida</taxon>
        <taxon>Euplotidae</taxon>
        <taxon>Moneuplotes</taxon>
    </lineage>
</organism>
<gene>
    <name evidence="2" type="ORF">ECRASSUSDP1_LOCUS14816</name>
</gene>
<evidence type="ECO:0000313" key="2">
    <source>
        <dbReference type="EMBL" id="CAI2373470.1"/>
    </source>
</evidence>
<feature type="compositionally biased region" description="Basic residues" evidence="1">
    <location>
        <begin position="16"/>
        <end position="30"/>
    </location>
</feature>
<feature type="region of interest" description="Disordered" evidence="1">
    <location>
        <begin position="152"/>
        <end position="175"/>
    </location>
</feature>
<comment type="caution">
    <text evidence="2">The sequence shown here is derived from an EMBL/GenBank/DDBJ whole genome shotgun (WGS) entry which is preliminary data.</text>
</comment>
<keyword evidence="3" id="KW-1185">Reference proteome</keyword>
<feature type="compositionally biased region" description="Basic and acidic residues" evidence="1">
    <location>
        <begin position="555"/>
        <end position="578"/>
    </location>
</feature>
<reference evidence="2" key="1">
    <citation type="submission" date="2023-07" db="EMBL/GenBank/DDBJ databases">
        <authorList>
            <consortium name="AG Swart"/>
            <person name="Singh M."/>
            <person name="Singh A."/>
            <person name="Seah K."/>
            <person name="Emmerich C."/>
        </authorList>
    </citation>
    <scope>NUCLEOTIDE SEQUENCE</scope>
    <source>
        <strain evidence="2">DP1</strain>
    </source>
</reference>
<evidence type="ECO:0000256" key="1">
    <source>
        <dbReference type="SAM" id="MobiDB-lite"/>
    </source>
</evidence>
<feature type="compositionally biased region" description="Basic residues" evidence="1">
    <location>
        <begin position="155"/>
        <end position="166"/>
    </location>
</feature>
<feature type="region of interest" description="Disordered" evidence="1">
    <location>
        <begin position="297"/>
        <end position="337"/>
    </location>
</feature>
<dbReference type="EMBL" id="CAMPGE010014820">
    <property type="protein sequence ID" value="CAI2373470.1"/>
    <property type="molecule type" value="Genomic_DNA"/>
</dbReference>
<accession>A0AAD1XIN6</accession>
<proteinExistence type="predicted"/>
<dbReference type="Proteomes" id="UP001295684">
    <property type="component" value="Unassembled WGS sequence"/>
</dbReference>
<evidence type="ECO:0000313" key="3">
    <source>
        <dbReference type="Proteomes" id="UP001295684"/>
    </source>
</evidence>
<feature type="region of interest" description="Disordered" evidence="1">
    <location>
        <begin position="1"/>
        <end position="39"/>
    </location>
</feature>
<sequence>MKEMHTTQRKAMIQPRRLRSPVKCSTKRHNGQLPQPEASATFSLDNNRDVEEILSRHGGTYQPDFGAGRGMSFGTSHRDSGWNKVLNTITGKIKDQRVNETIQKLNTEKIKSVDAKGASKAQDFLKSMMEANSKGKDNEYFTKMYQKYLKEAKNRHPQKRGIRTKPSRMMSKKSTNNALNFKKRGFSTKKSGIKPLSSLASSQVKSMSPKKIFSPSGANKSRNISSFEEVKSAIKDLKKKNTSCLKGTVQRIRHNRFLPKGFNKTVQGKFDKNPFSARKIKSPMVRHNALSPIADYTNSSIKKPSQNLQKECKRKQNNSMMKSPKKMKLLKEESKQSKFKKAKIKLKNISKNKAAESPSKKSIVRKIESMKRCMTRDNDRDSVTSSVIPAKKLPMSKSKSKRKIEDNFPRGRQARRSTIFQHMPFKLLTPSPLPQVDEICYKKAKIKKFKTKAISKNDSTLAPSTKMTEAQLRRRITKVLKRINFSSGKDCTISRKTSSKKNVSTIKKSITNKKLRRINTKMKQDIAVQKRRSTLPVFKINIISAEQSLLAPESSKNKSEKTINLKFENEKPRSDDQSKSGFPININLSNNITEESSSQDSSSTATFNDTISGDKNEDQEVLSVSEDLA</sequence>
<feature type="compositionally biased region" description="Polar residues" evidence="1">
    <location>
        <begin position="586"/>
        <end position="595"/>
    </location>
</feature>
<dbReference type="AlphaFoldDB" id="A0AAD1XIN6"/>
<feature type="compositionally biased region" description="Polar residues" evidence="1">
    <location>
        <begin position="297"/>
        <end position="309"/>
    </location>
</feature>
<feature type="region of interest" description="Disordered" evidence="1">
    <location>
        <begin position="550"/>
        <end position="629"/>
    </location>
</feature>
<protein>
    <submittedName>
        <fullName evidence="2">Uncharacterized protein</fullName>
    </submittedName>
</protein>
<name>A0AAD1XIN6_EUPCR</name>